<gene>
    <name evidence="2" type="ordered locus">Clocl_2250</name>
</gene>
<dbReference type="InterPro" id="IPR016155">
    <property type="entry name" value="Mopterin_synth/thiamin_S_b"/>
</dbReference>
<reference evidence="3" key="1">
    <citation type="submission" date="2011-12" db="EMBL/GenBank/DDBJ databases">
        <title>Complete sequence of Clostridium clariflavum DSM 19732.</title>
        <authorList>
            <consortium name="US DOE Joint Genome Institute"/>
            <person name="Lucas S."/>
            <person name="Han J."/>
            <person name="Lapidus A."/>
            <person name="Cheng J.-F."/>
            <person name="Goodwin L."/>
            <person name="Pitluck S."/>
            <person name="Peters L."/>
            <person name="Teshima H."/>
            <person name="Detter J.C."/>
            <person name="Han C."/>
            <person name="Tapia R."/>
            <person name="Land M."/>
            <person name="Hauser L."/>
            <person name="Kyrpides N."/>
            <person name="Ivanova N."/>
            <person name="Pagani I."/>
            <person name="Kitzmiller T."/>
            <person name="Lynd L."/>
            <person name="Izquierdo J."/>
            <person name="Woyke T."/>
        </authorList>
    </citation>
    <scope>NUCLEOTIDE SEQUENCE [LARGE SCALE GENOMIC DNA]</scope>
    <source>
        <strain evidence="3">DSM 19732 / NBRC 101661 / EBR45</strain>
    </source>
</reference>
<dbReference type="InterPro" id="IPR050696">
    <property type="entry name" value="FtsA/MreB"/>
</dbReference>
<sequence length="737" mass="81212">MSAKSSKSKIIDKAADKAKNSSLKKDTINQEDIIFALDIGTRTVIGIVGVQEKDKFKVIASEIVEHKSRSMLDGQIHDIEGVALVVKEVRERLEKKLGMSLSKVAIAAAGRVLKTCQVHVERECDSTKEIDLELVSSLELEGIQRAQAVFDDEISKEERTRFYCVGYSVVNYYLDDYVISALAGHRGKKVGADILATFLPHAVIDSMYTVMNRVGLEVVSLTLEPIAAINVAIPKDLRLLNLALVDIGAGTSDMAITRDGSIIAYGMIPIAGDEITEKIAHHYLVDFNTAEKIKILLSEKKDKIAFTDVLGIKRTVETAEVMEVIKPAVELLAQTVAEKILEYNHKAPNAVFLVGGGSQIPCLTELIASKLGLTDDRVVVRRKEFFSKVKVSSKKLAGPDAITPIGIAVTSQMQRGHDFISVAINGQKVRLFNSKKLVVADALVLIGFNPRDLIGKNGKNIDFELNGVRKTVMGETGNSAQIFVNDKPANLETVLNNGDDIKILPAVDGADAKIKASELVKDISVRRICLNGAQITLEPKIFINGKSADINENIQNGDIVNIEEIITMGDLIKVCEIDPSEFDIKVNGTEVPQDYILKDSDEVEYISKKFKKIDVDYNIDINNNDNNDDYYIEDEIETAENNESDSNYGNMDSYAEEAKPRDVLTGENCLNIIVNGENMSIKNNNDSKFIFVDIFNYIDFDLSKPKGNIVLKLNGKNAAFTDIVNSGDVIDIYWDKN</sequence>
<organism evidence="2 3">
    <name type="scientific">Acetivibrio clariflavus (strain DSM 19732 / NBRC 101661 / EBR45)</name>
    <name type="common">Clostridium clariflavum</name>
    <dbReference type="NCBI Taxonomy" id="720554"/>
    <lineage>
        <taxon>Bacteria</taxon>
        <taxon>Bacillati</taxon>
        <taxon>Bacillota</taxon>
        <taxon>Clostridia</taxon>
        <taxon>Eubacteriales</taxon>
        <taxon>Oscillospiraceae</taxon>
        <taxon>Acetivibrio</taxon>
    </lineage>
</organism>
<dbReference type="SUPFAM" id="SSF53067">
    <property type="entry name" value="Actin-like ATPase domain"/>
    <property type="match status" value="2"/>
</dbReference>
<reference evidence="2 3" key="2">
    <citation type="journal article" date="2012" name="Stand. Genomic Sci.">
        <title>Complete Genome Sequence of Clostridium clariflavum DSM 19732.</title>
        <authorList>
            <person name="Izquierdo J.A."/>
            <person name="Goodwin L."/>
            <person name="Davenport K.W."/>
            <person name="Teshima H."/>
            <person name="Bruce D."/>
            <person name="Detter C."/>
            <person name="Tapia R."/>
            <person name="Han S."/>
            <person name="Land M."/>
            <person name="Hauser L."/>
            <person name="Jeffries C.D."/>
            <person name="Han J."/>
            <person name="Pitluck S."/>
            <person name="Nolan M."/>
            <person name="Chen A."/>
            <person name="Huntemann M."/>
            <person name="Mavromatis K."/>
            <person name="Mikhailova N."/>
            <person name="Liolios K."/>
            <person name="Woyke T."/>
            <person name="Lynd L.R."/>
        </authorList>
    </citation>
    <scope>NUCLEOTIDE SEQUENCE [LARGE SCALE GENOMIC DNA]</scope>
    <source>
        <strain evidence="3">DSM 19732 / NBRC 101661 / EBR45</strain>
    </source>
</reference>
<proteinExistence type="predicted"/>
<dbReference type="PANTHER" id="PTHR32432:SF3">
    <property type="entry name" value="ETHANOLAMINE UTILIZATION PROTEIN EUTJ"/>
    <property type="match status" value="1"/>
</dbReference>
<dbReference type="InterPro" id="IPR003494">
    <property type="entry name" value="SHS2_FtsA"/>
</dbReference>
<dbReference type="KEGG" id="ccl:Clocl_2250"/>
<dbReference type="SMART" id="SM00842">
    <property type="entry name" value="FtsA"/>
    <property type="match status" value="1"/>
</dbReference>
<protein>
    <submittedName>
        <fullName evidence="2">Actin-like ATPase involved in cell division</fullName>
    </submittedName>
</protein>
<evidence type="ECO:0000313" key="2">
    <source>
        <dbReference type="EMBL" id="AEV68841.1"/>
    </source>
</evidence>
<dbReference type="PANTHER" id="PTHR32432">
    <property type="entry name" value="CELL DIVISION PROTEIN FTSA-RELATED"/>
    <property type="match status" value="1"/>
</dbReference>
<accession>G8LXT8</accession>
<dbReference type="Gene3D" id="3.30.420.40">
    <property type="match status" value="2"/>
</dbReference>
<dbReference type="EMBL" id="CP003065">
    <property type="protein sequence ID" value="AEV68841.1"/>
    <property type="molecule type" value="Genomic_DNA"/>
</dbReference>
<dbReference type="OrthoDB" id="9768127at2"/>
<name>G8LXT8_ACECE</name>
<keyword evidence="2" id="KW-0132">Cell division</keyword>
<dbReference type="eggNOG" id="COG0849">
    <property type="taxonomic scope" value="Bacteria"/>
</dbReference>
<dbReference type="STRING" id="720554.Clocl_2250"/>
<keyword evidence="3" id="KW-1185">Reference proteome</keyword>
<dbReference type="RefSeq" id="WP_014255420.1">
    <property type="nucleotide sequence ID" value="NC_016627.1"/>
</dbReference>
<dbReference type="GO" id="GO:0051301">
    <property type="term" value="P:cell division"/>
    <property type="evidence" value="ECO:0007669"/>
    <property type="project" value="UniProtKB-KW"/>
</dbReference>
<evidence type="ECO:0000259" key="1">
    <source>
        <dbReference type="SMART" id="SM00842"/>
    </source>
</evidence>
<dbReference type="HOGENOM" id="CLU_010661_1_0_9"/>
<evidence type="ECO:0000313" key="3">
    <source>
        <dbReference type="Proteomes" id="UP000005435"/>
    </source>
</evidence>
<dbReference type="CDD" id="cd24004">
    <property type="entry name" value="ASKHA_NBD_PilM-like"/>
    <property type="match status" value="1"/>
</dbReference>
<dbReference type="SUPFAM" id="SSF54285">
    <property type="entry name" value="MoaD/ThiS"/>
    <property type="match status" value="1"/>
</dbReference>
<feature type="domain" description="SHS2" evidence="1">
    <location>
        <begin position="34"/>
        <end position="232"/>
    </location>
</feature>
<dbReference type="AlphaFoldDB" id="G8LXT8"/>
<dbReference type="InterPro" id="IPR043129">
    <property type="entry name" value="ATPase_NBD"/>
</dbReference>
<keyword evidence="2" id="KW-0131">Cell cycle</keyword>
<dbReference type="Pfam" id="PF14450">
    <property type="entry name" value="FtsA"/>
    <property type="match status" value="1"/>
</dbReference>
<dbReference type="Proteomes" id="UP000005435">
    <property type="component" value="Chromosome"/>
</dbReference>